<evidence type="ECO:0000313" key="2">
    <source>
        <dbReference type="EMBL" id="MBM5459088.1"/>
    </source>
</evidence>
<evidence type="ECO:0000256" key="1">
    <source>
        <dbReference type="SAM" id="MobiDB-lite"/>
    </source>
</evidence>
<sequence>MIHRLFRMFARKNPLPDRDMPSMFQVIENDAPVAGQPPLPKEEPVQEAQEQGGPSLNWIQHAYPLKQAVITINSDAPLEADCLIADLRSVLLKLEKGEDLGQGDHDGREFSFRYCNRVPGPSFFDTPTGLPAVDTAPGSAHKLVVNLQAIRNCNRERVLSHLAGVIEDLAEGITSISMSDDDVGYAFTLV</sequence>
<dbReference type="Proteomes" id="UP000745663">
    <property type="component" value="Unassembled WGS sequence"/>
</dbReference>
<gene>
    <name evidence="2" type="ORF">H8F21_16085</name>
</gene>
<feature type="region of interest" description="Disordered" evidence="1">
    <location>
        <begin position="32"/>
        <end position="52"/>
    </location>
</feature>
<dbReference type="RefSeq" id="WP_203584993.1">
    <property type="nucleotide sequence ID" value="NZ_JACOPV010000009.1"/>
</dbReference>
<proteinExistence type="predicted"/>
<reference evidence="2 3" key="1">
    <citation type="submission" date="2020-08" db="EMBL/GenBank/DDBJ databases">
        <title>Description of novel Pseudomonas species.</title>
        <authorList>
            <person name="Duman M."/>
            <person name="Mulet M."/>
            <person name="Altun S."/>
            <person name="Saticioglu I.B."/>
            <person name="Lalucat J."/>
            <person name="Garcia-Valdes E."/>
        </authorList>
    </citation>
    <scope>NUCLEOTIDE SEQUENCE [LARGE SCALE GENOMIC DNA]</scope>
    <source>
        <strain evidence="2 3">P66</strain>
    </source>
</reference>
<organism evidence="2 3">
    <name type="scientific">Pseudomonas arcuscaelestis</name>
    <dbReference type="NCBI Taxonomy" id="2710591"/>
    <lineage>
        <taxon>Bacteria</taxon>
        <taxon>Pseudomonadati</taxon>
        <taxon>Pseudomonadota</taxon>
        <taxon>Gammaproteobacteria</taxon>
        <taxon>Pseudomonadales</taxon>
        <taxon>Pseudomonadaceae</taxon>
        <taxon>Pseudomonas</taxon>
    </lineage>
</organism>
<protein>
    <submittedName>
        <fullName evidence="2">Uncharacterized protein</fullName>
    </submittedName>
</protein>
<evidence type="ECO:0000313" key="3">
    <source>
        <dbReference type="Proteomes" id="UP000745663"/>
    </source>
</evidence>
<accession>A0ABS2BZM8</accession>
<comment type="caution">
    <text evidence="2">The sequence shown here is derived from an EMBL/GenBank/DDBJ whole genome shotgun (WGS) entry which is preliminary data.</text>
</comment>
<dbReference type="EMBL" id="JACOPV010000009">
    <property type="protein sequence ID" value="MBM5459088.1"/>
    <property type="molecule type" value="Genomic_DNA"/>
</dbReference>
<keyword evidence="3" id="KW-1185">Reference proteome</keyword>
<name>A0ABS2BZM8_9PSED</name>